<gene>
    <name evidence="4" type="ORF">PF011_g12960</name>
</gene>
<dbReference type="GO" id="GO:0003676">
    <property type="term" value="F:nucleic acid binding"/>
    <property type="evidence" value="ECO:0007669"/>
    <property type="project" value="InterPro"/>
</dbReference>
<feature type="domain" description="C2H2-type" evidence="3">
    <location>
        <begin position="345"/>
        <end position="373"/>
    </location>
</feature>
<feature type="compositionally biased region" description="Basic and acidic residues" evidence="2">
    <location>
        <begin position="286"/>
        <end position="302"/>
    </location>
</feature>
<feature type="compositionally biased region" description="Pro residues" evidence="2">
    <location>
        <begin position="207"/>
        <end position="223"/>
    </location>
</feature>
<dbReference type="InterPro" id="IPR002156">
    <property type="entry name" value="RNaseH_domain"/>
</dbReference>
<dbReference type="InterPro" id="IPR012337">
    <property type="entry name" value="RNaseH-like_sf"/>
</dbReference>
<comment type="caution">
    <text evidence="4">The sequence shown here is derived from an EMBL/GenBank/DDBJ whole genome shotgun (WGS) entry which is preliminary data.</text>
</comment>
<sequence>MSQGWGFTLLPPFRLQLRAGNGPPDPSREVPLLGTGATAGAATSGSGRTVLPSVRPLGSSPLGPSLAPWPAGRAGPRCRRRSDPPKPPRAPAATPTAPQHPNDPAAGTDAEEGRAAGACSHPVPAIDVGRPGRAVGMLPVPVVPGAAQAADTARALAAAYGLDSHAAVTSDDADAQYDRAALPAADKTHVESPPGRTADRLSAGGAPMPPPTRTGPAVVPPEPSAATSPRQVPAAPLTPAHENFRHGRAGGRLADMPTPGAAPAATAAAIAEAAVAADAAAQAVDQAREPARGEDQEMKTEGSDADAAKAAAAQAAPGPNAQHLRPQDGPQDPVQATYAHDAAQFECALCAYVATDLATLVAHRRAAHRGTRLTDTFSSGCRCPLLFYARVAAASHARASAQRQPPAAAVITTTARASETKRLQPAAAVPSKRRRLSAADDADMDAEPQMATAPPTPHDLRPAIQSAPPPDTTPPAPTAAAPTATAPPPTTRATLWGPLPSATVPAQAKTGEQATDPAVRRPLAPAAPATGATRGKVVWTCSHFMSSSKETNATAEYTALLLGVQSAVHHGDKRLQIEGDSNLVIAQLRGAFSCSNTKLRQLRNRVRFALRSLDRNQLKHIDRQANAHADRLANRALDQRRTSSECGPHGGSMGACLAVPTTPPAASLSASHPPPTAADTGQDDDPVDEAMADVEAEIAARNGGEVFPTLPIGPDSAPARQPRLRLRQLTDDEFDAAAAALETFAVDMTRRMHRRLYEIWYDLRNAFGSVHQDMLWYVLRLLGVEPSFIARCEDIYKDSFFIVGNGAGA</sequence>
<dbReference type="GO" id="GO:0004523">
    <property type="term" value="F:RNA-DNA hybrid ribonuclease activity"/>
    <property type="evidence" value="ECO:0007669"/>
    <property type="project" value="InterPro"/>
</dbReference>
<reference evidence="4 5" key="1">
    <citation type="submission" date="2018-09" db="EMBL/GenBank/DDBJ databases">
        <title>Genomic investigation of the strawberry pathogen Phytophthora fragariae indicates pathogenicity is determined by transcriptional variation in three key races.</title>
        <authorList>
            <person name="Adams T.M."/>
            <person name="Armitage A.D."/>
            <person name="Sobczyk M.K."/>
            <person name="Bates H.J."/>
            <person name="Dunwell J.M."/>
            <person name="Nellist C.F."/>
            <person name="Harrison R.J."/>
        </authorList>
    </citation>
    <scope>NUCLEOTIDE SEQUENCE [LARGE SCALE GENOMIC DNA]</scope>
    <source>
        <strain evidence="4 5">SCRP245</strain>
    </source>
</reference>
<feature type="region of interest" description="Disordered" evidence="2">
    <location>
        <begin position="183"/>
        <end position="260"/>
    </location>
</feature>
<organism evidence="4 5">
    <name type="scientific">Phytophthora fragariae</name>
    <dbReference type="NCBI Taxonomy" id="53985"/>
    <lineage>
        <taxon>Eukaryota</taxon>
        <taxon>Sar</taxon>
        <taxon>Stramenopiles</taxon>
        <taxon>Oomycota</taxon>
        <taxon>Peronosporomycetes</taxon>
        <taxon>Peronosporales</taxon>
        <taxon>Peronosporaceae</taxon>
        <taxon>Phytophthora</taxon>
    </lineage>
</organism>
<dbReference type="Pfam" id="PF13456">
    <property type="entry name" value="RVT_3"/>
    <property type="match status" value="1"/>
</dbReference>
<keyword evidence="1" id="KW-0863">Zinc-finger</keyword>
<dbReference type="PANTHER" id="PTHR46387:SF2">
    <property type="entry name" value="RIBONUCLEASE HI"/>
    <property type="match status" value="1"/>
</dbReference>
<proteinExistence type="predicted"/>
<protein>
    <recommendedName>
        <fullName evidence="3">C2H2-type domain-containing protein</fullName>
    </recommendedName>
</protein>
<keyword evidence="1" id="KW-0479">Metal-binding</keyword>
<dbReference type="AlphaFoldDB" id="A0A6A3K8A8"/>
<feature type="compositionally biased region" description="Low complexity" evidence="2">
    <location>
        <begin position="34"/>
        <end position="47"/>
    </location>
</feature>
<feature type="region of interest" description="Disordered" evidence="2">
    <location>
        <begin position="17"/>
        <end position="124"/>
    </location>
</feature>
<dbReference type="EMBL" id="QXFW01000776">
    <property type="protein sequence ID" value="KAE9003281.1"/>
    <property type="molecule type" value="Genomic_DNA"/>
</dbReference>
<dbReference type="Proteomes" id="UP000460718">
    <property type="component" value="Unassembled WGS sequence"/>
</dbReference>
<evidence type="ECO:0000313" key="5">
    <source>
        <dbReference type="Proteomes" id="UP000460718"/>
    </source>
</evidence>
<dbReference type="PANTHER" id="PTHR46387">
    <property type="entry name" value="POLYNUCLEOTIDYL TRANSFERASE, RIBONUCLEASE H-LIKE SUPERFAMILY PROTEIN"/>
    <property type="match status" value="1"/>
</dbReference>
<feature type="region of interest" description="Disordered" evidence="2">
    <location>
        <begin position="662"/>
        <end position="684"/>
    </location>
</feature>
<accession>A0A6A3K8A8</accession>
<dbReference type="InterPro" id="IPR036397">
    <property type="entry name" value="RNaseH_sf"/>
</dbReference>
<evidence type="ECO:0000256" key="2">
    <source>
        <dbReference type="SAM" id="MobiDB-lite"/>
    </source>
</evidence>
<evidence type="ECO:0000259" key="3">
    <source>
        <dbReference type="PROSITE" id="PS50157"/>
    </source>
</evidence>
<dbReference type="PROSITE" id="PS50157">
    <property type="entry name" value="ZINC_FINGER_C2H2_2"/>
    <property type="match status" value="1"/>
</dbReference>
<evidence type="ECO:0000313" key="4">
    <source>
        <dbReference type="EMBL" id="KAE9003281.1"/>
    </source>
</evidence>
<name>A0A6A3K8A8_9STRA</name>
<feature type="compositionally biased region" description="Low complexity" evidence="2">
    <location>
        <begin position="662"/>
        <end position="671"/>
    </location>
</feature>
<keyword evidence="1" id="KW-0862">Zinc</keyword>
<dbReference type="GO" id="GO:0008270">
    <property type="term" value="F:zinc ion binding"/>
    <property type="evidence" value="ECO:0007669"/>
    <property type="project" value="UniProtKB-KW"/>
</dbReference>
<feature type="region of interest" description="Disordered" evidence="2">
    <location>
        <begin position="413"/>
        <end position="516"/>
    </location>
</feature>
<feature type="region of interest" description="Disordered" evidence="2">
    <location>
        <begin position="281"/>
        <end position="334"/>
    </location>
</feature>
<dbReference type="SUPFAM" id="SSF53098">
    <property type="entry name" value="Ribonuclease H-like"/>
    <property type="match status" value="1"/>
</dbReference>
<dbReference type="Gene3D" id="3.30.420.10">
    <property type="entry name" value="Ribonuclease H-like superfamily/Ribonuclease H"/>
    <property type="match status" value="1"/>
</dbReference>
<feature type="compositionally biased region" description="Low complexity" evidence="2">
    <location>
        <begin position="91"/>
        <end position="100"/>
    </location>
</feature>
<feature type="compositionally biased region" description="Pro residues" evidence="2">
    <location>
        <begin position="467"/>
        <end position="477"/>
    </location>
</feature>
<evidence type="ECO:0000256" key="1">
    <source>
        <dbReference type="PROSITE-ProRule" id="PRU00042"/>
    </source>
</evidence>
<dbReference type="InterPro" id="IPR013087">
    <property type="entry name" value="Znf_C2H2_type"/>
</dbReference>